<reference evidence="1" key="1">
    <citation type="submission" date="2018-02" db="EMBL/GenBank/DDBJ databases">
        <title>Rhizophora mucronata_Transcriptome.</title>
        <authorList>
            <person name="Meera S.P."/>
            <person name="Sreeshan A."/>
            <person name="Augustine A."/>
        </authorList>
    </citation>
    <scope>NUCLEOTIDE SEQUENCE</scope>
    <source>
        <tissue evidence="1">Leaf</tissue>
    </source>
</reference>
<dbReference type="AlphaFoldDB" id="A0A2P2QQ40"/>
<sequence length="77" mass="8685">MYISSFIMLLRVIKDAFGTSYNKKNISMPVWPPSLPPLNQKASSHNDMLPNIMMSVCIGRYSFPVPRGVSEPHFEGL</sequence>
<organism evidence="1">
    <name type="scientific">Rhizophora mucronata</name>
    <name type="common">Asiatic mangrove</name>
    <dbReference type="NCBI Taxonomy" id="61149"/>
    <lineage>
        <taxon>Eukaryota</taxon>
        <taxon>Viridiplantae</taxon>
        <taxon>Streptophyta</taxon>
        <taxon>Embryophyta</taxon>
        <taxon>Tracheophyta</taxon>
        <taxon>Spermatophyta</taxon>
        <taxon>Magnoliopsida</taxon>
        <taxon>eudicotyledons</taxon>
        <taxon>Gunneridae</taxon>
        <taxon>Pentapetalae</taxon>
        <taxon>rosids</taxon>
        <taxon>fabids</taxon>
        <taxon>Malpighiales</taxon>
        <taxon>Rhizophoraceae</taxon>
        <taxon>Rhizophora</taxon>
    </lineage>
</organism>
<evidence type="ECO:0000313" key="1">
    <source>
        <dbReference type="EMBL" id="MBX68994.1"/>
    </source>
</evidence>
<name>A0A2P2QQ40_RHIMU</name>
<protein>
    <submittedName>
        <fullName evidence="1">Uncharacterized protein MANES_11G113400</fullName>
    </submittedName>
</protein>
<accession>A0A2P2QQ40</accession>
<proteinExistence type="predicted"/>
<dbReference type="EMBL" id="GGEC01088510">
    <property type="protein sequence ID" value="MBX68994.1"/>
    <property type="molecule type" value="Transcribed_RNA"/>
</dbReference>